<name>A0ABN3HGW4_9ACTN</name>
<dbReference type="InterPro" id="IPR036388">
    <property type="entry name" value="WH-like_DNA-bd_sf"/>
</dbReference>
<protein>
    <submittedName>
        <fullName evidence="3">Methylated-DNA--[protein]-cysteine S-methyltransferase</fullName>
    </submittedName>
</protein>
<dbReference type="EMBL" id="BAAARB010000009">
    <property type="protein sequence ID" value="GAA2379903.1"/>
    <property type="molecule type" value="Genomic_DNA"/>
</dbReference>
<keyword evidence="1" id="KW-0227">DNA damage</keyword>
<dbReference type="RefSeq" id="WP_006895775.1">
    <property type="nucleotide sequence ID" value="NZ_BAAARB010000009.1"/>
</dbReference>
<dbReference type="NCBIfam" id="TIGR00589">
    <property type="entry name" value="ogt"/>
    <property type="match status" value="1"/>
</dbReference>
<proteinExistence type="predicted"/>
<dbReference type="Pfam" id="PF01035">
    <property type="entry name" value="DNA_binding_1"/>
    <property type="match status" value="1"/>
</dbReference>
<dbReference type="InterPro" id="IPR014048">
    <property type="entry name" value="MethylDNA_cys_MeTrfase_DNA-bd"/>
</dbReference>
<keyword evidence="4" id="KW-1185">Reference proteome</keyword>
<dbReference type="CDD" id="cd06445">
    <property type="entry name" value="ATase"/>
    <property type="match status" value="1"/>
</dbReference>
<organism evidence="3 4">
    <name type="scientific">Gordonia cholesterolivorans</name>
    <dbReference type="NCBI Taxonomy" id="559625"/>
    <lineage>
        <taxon>Bacteria</taxon>
        <taxon>Bacillati</taxon>
        <taxon>Actinomycetota</taxon>
        <taxon>Actinomycetes</taxon>
        <taxon>Mycobacteriales</taxon>
        <taxon>Gordoniaceae</taxon>
        <taxon>Gordonia</taxon>
    </lineage>
</organism>
<evidence type="ECO:0000256" key="1">
    <source>
        <dbReference type="ARBA" id="ARBA00022763"/>
    </source>
</evidence>
<evidence type="ECO:0000313" key="3">
    <source>
        <dbReference type="EMBL" id="GAA2379903.1"/>
    </source>
</evidence>
<dbReference type="PANTHER" id="PTHR10815">
    <property type="entry name" value="METHYLATED-DNA--PROTEIN-CYSTEINE METHYLTRANSFERASE"/>
    <property type="match status" value="1"/>
</dbReference>
<evidence type="ECO:0000313" key="4">
    <source>
        <dbReference type="Proteomes" id="UP001501170"/>
    </source>
</evidence>
<dbReference type="Proteomes" id="UP001501170">
    <property type="component" value="Unassembled WGS sequence"/>
</dbReference>
<sequence length="176" mass="18297">MTMPTAPALGWTTVATADGPFTVLYDDADTVHAAGWTESAEYLAGLIAPALRGGQLSRRPAGPVADAVTAYYDGDFAAPSGVAVRQIAGPFIAAAWSALRLVPAGYPVTYGQLAERAGRPAAVRGAAQCCVRNAAALFVPCHRVTRASGGLGGFRYGLDLKRNLLAREEPPPDLED</sequence>
<dbReference type="InterPro" id="IPR036217">
    <property type="entry name" value="MethylDNA_cys_MeTrfase_DNAb"/>
</dbReference>
<dbReference type="Gene3D" id="1.10.10.10">
    <property type="entry name" value="Winged helix-like DNA-binding domain superfamily/Winged helix DNA-binding domain"/>
    <property type="match status" value="1"/>
</dbReference>
<comment type="caution">
    <text evidence="3">The sequence shown here is derived from an EMBL/GenBank/DDBJ whole genome shotgun (WGS) entry which is preliminary data.</text>
</comment>
<reference evidence="3 4" key="1">
    <citation type="journal article" date="2019" name="Int. J. Syst. Evol. Microbiol.">
        <title>The Global Catalogue of Microorganisms (GCM) 10K type strain sequencing project: providing services to taxonomists for standard genome sequencing and annotation.</title>
        <authorList>
            <consortium name="The Broad Institute Genomics Platform"/>
            <consortium name="The Broad Institute Genome Sequencing Center for Infectious Disease"/>
            <person name="Wu L."/>
            <person name="Ma J."/>
        </authorList>
    </citation>
    <scope>NUCLEOTIDE SEQUENCE [LARGE SCALE GENOMIC DNA]</scope>
    <source>
        <strain evidence="3 4">JCM 16227</strain>
    </source>
</reference>
<accession>A0ABN3HGW4</accession>
<feature type="domain" description="Methylated-DNA-[protein]-cysteine S-methyltransferase DNA binding" evidence="2">
    <location>
        <begin position="91"/>
        <end position="169"/>
    </location>
</feature>
<evidence type="ECO:0000259" key="2">
    <source>
        <dbReference type="Pfam" id="PF01035"/>
    </source>
</evidence>
<dbReference type="SUPFAM" id="SSF46767">
    <property type="entry name" value="Methylated DNA-protein cysteine methyltransferase, C-terminal domain"/>
    <property type="match status" value="1"/>
</dbReference>
<gene>
    <name evidence="3" type="ORF">GCM10009855_19960</name>
</gene>
<dbReference type="PANTHER" id="PTHR10815:SF13">
    <property type="entry name" value="METHYLATED-DNA--PROTEIN-CYSTEINE METHYLTRANSFERASE"/>
    <property type="match status" value="1"/>
</dbReference>